<sequence length="32" mass="3933">MQHYLQMSFRSSLRVYDLWTEMSVYLVNASYI</sequence>
<organism evidence="1 2">
    <name type="scientific">Parascaris equorum</name>
    <name type="common">Equine roundworm</name>
    <dbReference type="NCBI Taxonomy" id="6256"/>
    <lineage>
        <taxon>Eukaryota</taxon>
        <taxon>Metazoa</taxon>
        <taxon>Ecdysozoa</taxon>
        <taxon>Nematoda</taxon>
        <taxon>Chromadorea</taxon>
        <taxon>Rhabditida</taxon>
        <taxon>Spirurina</taxon>
        <taxon>Ascaridomorpha</taxon>
        <taxon>Ascaridoidea</taxon>
        <taxon>Ascarididae</taxon>
        <taxon>Parascaris</taxon>
    </lineage>
</organism>
<proteinExistence type="predicted"/>
<dbReference type="Proteomes" id="UP000887564">
    <property type="component" value="Unplaced"/>
</dbReference>
<dbReference type="WBParaSite" id="PEQ_0000268101-mRNA-1">
    <property type="protein sequence ID" value="PEQ_0000268101-mRNA-1"/>
    <property type="gene ID" value="PEQ_0000268101"/>
</dbReference>
<keyword evidence="1" id="KW-1185">Reference proteome</keyword>
<evidence type="ECO:0000313" key="1">
    <source>
        <dbReference type="Proteomes" id="UP000887564"/>
    </source>
</evidence>
<accession>A0A914R891</accession>
<evidence type="ECO:0000313" key="2">
    <source>
        <dbReference type="WBParaSite" id="PEQ_0000268101-mRNA-1"/>
    </source>
</evidence>
<protein>
    <submittedName>
        <fullName evidence="2">Uncharacterized protein</fullName>
    </submittedName>
</protein>
<reference evidence="2" key="1">
    <citation type="submission" date="2022-11" db="UniProtKB">
        <authorList>
            <consortium name="WormBaseParasite"/>
        </authorList>
    </citation>
    <scope>IDENTIFICATION</scope>
</reference>
<dbReference type="AlphaFoldDB" id="A0A914R891"/>
<name>A0A914R891_PAREQ</name>